<feature type="binding site" evidence="8">
    <location>
        <begin position="194"/>
        <end position="198"/>
    </location>
    <ligand>
        <name>GTP</name>
        <dbReference type="ChEBI" id="CHEBI:37565"/>
    </ligand>
</feature>
<protein>
    <recommendedName>
        <fullName evidence="8">GTPase Obg</fullName>
        <ecNumber evidence="8">3.6.5.-</ecNumber>
    </recommendedName>
    <alternativeName>
        <fullName evidence="8">GTP-binding protein Obg</fullName>
    </alternativeName>
</protein>
<comment type="function">
    <text evidence="8">An essential GTPase which binds GTP, GDP and possibly (p)ppGpp with moderate affinity, with high nucleotide exchange rates and a fairly low GTP hydrolysis rate. Plays a role in control of the cell cycle, stress response, ribosome biogenesis and in those bacteria that undergo differentiation, in morphogenesis control.</text>
</comment>
<keyword evidence="13" id="KW-1185">Reference proteome</keyword>
<evidence type="ECO:0000256" key="6">
    <source>
        <dbReference type="ARBA" id="ARBA00022842"/>
    </source>
</evidence>
<dbReference type="EC" id="3.6.5.-" evidence="8"/>
<feature type="binding site" evidence="8">
    <location>
        <begin position="169"/>
        <end position="176"/>
    </location>
    <ligand>
        <name>GTP</name>
        <dbReference type="ChEBI" id="CHEBI:37565"/>
    </ligand>
</feature>
<dbReference type="Gene3D" id="2.70.210.12">
    <property type="entry name" value="GTP1/OBG domain"/>
    <property type="match status" value="1"/>
</dbReference>
<dbReference type="Gene3D" id="3.40.50.300">
    <property type="entry name" value="P-loop containing nucleotide triphosphate hydrolases"/>
    <property type="match status" value="1"/>
</dbReference>
<proteinExistence type="inferred from homology"/>
<dbReference type="InterPro" id="IPR031167">
    <property type="entry name" value="G_OBG"/>
</dbReference>
<dbReference type="PANTHER" id="PTHR11702">
    <property type="entry name" value="DEVELOPMENTALLY REGULATED GTP-BINDING PROTEIN-RELATED"/>
    <property type="match status" value="1"/>
</dbReference>
<comment type="cofactor">
    <cofactor evidence="8">
        <name>Mg(2+)</name>
        <dbReference type="ChEBI" id="CHEBI:18420"/>
    </cofactor>
</comment>
<feature type="binding site" evidence="8">
    <location>
        <begin position="314"/>
        <end position="316"/>
    </location>
    <ligand>
        <name>GTP</name>
        <dbReference type="ChEBI" id="CHEBI:37565"/>
    </ligand>
</feature>
<feature type="binding site" evidence="8">
    <location>
        <begin position="283"/>
        <end position="286"/>
    </location>
    <ligand>
        <name>GTP</name>
        <dbReference type="ChEBI" id="CHEBI:37565"/>
    </ligand>
</feature>
<feature type="domain" description="Obg" evidence="11">
    <location>
        <begin position="2"/>
        <end position="162"/>
    </location>
</feature>
<dbReference type="SUPFAM" id="SSF82051">
    <property type="entry name" value="Obg GTP-binding protein N-terminal domain"/>
    <property type="match status" value="1"/>
</dbReference>
<dbReference type="PIRSF" id="PIRSF002401">
    <property type="entry name" value="GTP_bd_Obg/CgtA"/>
    <property type="match status" value="1"/>
</dbReference>
<dbReference type="InterPro" id="IPR014100">
    <property type="entry name" value="GTP-bd_Obg/CgtA"/>
</dbReference>
<keyword evidence="6 8" id="KW-0460">Magnesium</keyword>
<dbReference type="PANTHER" id="PTHR11702:SF31">
    <property type="entry name" value="MITOCHONDRIAL RIBOSOME-ASSOCIATED GTPASE 2"/>
    <property type="match status" value="1"/>
</dbReference>
<evidence type="ECO:0000256" key="7">
    <source>
        <dbReference type="ARBA" id="ARBA00023134"/>
    </source>
</evidence>
<dbReference type="GO" id="GO:0042254">
    <property type="term" value="P:ribosome biogenesis"/>
    <property type="evidence" value="ECO:0007669"/>
    <property type="project" value="UniProtKB-UniRule"/>
</dbReference>
<dbReference type="InterPro" id="IPR045086">
    <property type="entry name" value="OBG_GTPase"/>
</dbReference>
<feature type="domain" description="OBG-type G" evidence="10">
    <location>
        <begin position="163"/>
        <end position="333"/>
    </location>
</feature>
<dbReference type="PROSITE" id="PS51883">
    <property type="entry name" value="OBG"/>
    <property type="match status" value="1"/>
</dbReference>
<dbReference type="GO" id="GO:0005737">
    <property type="term" value="C:cytoplasm"/>
    <property type="evidence" value="ECO:0007669"/>
    <property type="project" value="UniProtKB-SubCell"/>
</dbReference>
<dbReference type="PRINTS" id="PR00326">
    <property type="entry name" value="GTP1OBG"/>
</dbReference>
<keyword evidence="5 8" id="KW-0378">Hydrolase</keyword>
<dbReference type="AlphaFoldDB" id="A0A7T3RFJ3"/>
<dbReference type="NCBIfam" id="NF008955">
    <property type="entry name" value="PRK12297.1"/>
    <property type="match status" value="1"/>
</dbReference>
<evidence type="ECO:0000256" key="5">
    <source>
        <dbReference type="ARBA" id="ARBA00022801"/>
    </source>
</evidence>
<comment type="similarity">
    <text evidence="1 8">Belongs to the TRAFAC class OBG-HflX-like GTPase superfamily. OBG GTPase family.</text>
</comment>
<dbReference type="InterPro" id="IPR036726">
    <property type="entry name" value="GTP1_OBG_dom_sf"/>
</dbReference>
<dbReference type="KEGG" id="tper:IWA51_04490"/>
<dbReference type="NCBIfam" id="NF008956">
    <property type="entry name" value="PRK12299.1"/>
    <property type="match status" value="1"/>
</dbReference>
<name>A0A7T3RFJ3_9SPIR</name>
<accession>A0A7T3RFJ3</accession>
<keyword evidence="7 8" id="KW-0342">GTP-binding</keyword>
<evidence type="ECO:0000256" key="9">
    <source>
        <dbReference type="SAM" id="MobiDB-lite"/>
    </source>
</evidence>
<dbReference type="Proteomes" id="UP000595224">
    <property type="component" value="Chromosome"/>
</dbReference>
<reference evidence="12 13" key="1">
    <citation type="submission" date="2020-11" db="EMBL/GenBank/DDBJ databases">
        <title>Treponema Peruensis nv. sp., first commensal Treponema isolated from human feces.</title>
        <authorList>
            <person name="Belkhou C."/>
            <person name="Raes J."/>
        </authorList>
    </citation>
    <scope>NUCLEOTIDE SEQUENCE [LARGE SCALE GENOMIC DNA]</scope>
    <source>
        <strain evidence="12 13">RCC2812</strain>
    </source>
</reference>
<feature type="binding site" evidence="8">
    <location>
        <position position="196"/>
    </location>
    <ligand>
        <name>Mg(2+)</name>
        <dbReference type="ChEBI" id="CHEBI:18420"/>
    </ligand>
</feature>
<dbReference type="Pfam" id="PF01018">
    <property type="entry name" value="GTP1_OBG"/>
    <property type="match status" value="1"/>
</dbReference>
<dbReference type="GO" id="GO:0003924">
    <property type="term" value="F:GTPase activity"/>
    <property type="evidence" value="ECO:0007669"/>
    <property type="project" value="UniProtKB-UniRule"/>
</dbReference>
<dbReference type="NCBIfam" id="TIGR02729">
    <property type="entry name" value="Obg_CgtA"/>
    <property type="match status" value="1"/>
</dbReference>
<dbReference type="InterPro" id="IPR027417">
    <property type="entry name" value="P-loop_NTPase"/>
</dbReference>
<dbReference type="PROSITE" id="PS51710">
    <property type="entry name" value="G_OBG"/>
    <property type="match status" value="1"/>
</dbReference>
<dbReference type="InterPro" id="IPR006074">
    <property type="entry name" value="GTP1-OBG_CS"/>
</dbReference>
<dbReference type="GO" id="GO:0000287">
    <property type="term" value="F:magnesium ion binding"/>
    <property type="evidence" value="ECO:0007669"/>
    <property type="project" value="InterPro"/>
</dbReference>
<feature type="region of interest" description="Disordered" evidence="9">
    <location>
        <begin position="342"/>
        <end position="375"/>
    </location>
</feature>
<keyword evidence="4 8" id="KW-0547">Nucleotide-binding</keyword>
<evidence type="ECO:0000256" key="1">
    <source>
        <dbReference type="ARBA" id="ARBA00007699"/>
    </source>
</evidence>
<organism evidence="12 13">
    <name type="scientific">Treponema peruense</name>
    <dbReference type="NCBI Taxonomy" id="2787628"/>
    <lineage>
        <taxon>Bacteria</taxon>
        <taxon>Pseudomonadati</taxon>
        <taxon>Spirochaetota</taxon>
        <taxon>Spirochaetia</taxon>
        <taxon>Spirochaetales</taxon>
        <taxon>Treponemataceae</taxon>
        <taxon>Treponema</taxon>
    </lineage>
</organism>
<evidence type="ECO:0000256" key="8">
    <source>
        <dbReference type="HAMAP-Rule" id="MF_01454"/>
    </source>
</evidence>
<dbReference type="GO" id="GO:0005525">
    <property type="term" value="F:GTP binding"/>
    <property type="evidence" value="ECO:0007669"/>
    <property type="project" value="UniProtKB-UniRule"/>
</dbReference>
<keyword evidence="3 8" id="KW-0479">Metal-binding</keyword>
<sequence length="375" mass="40543">MIQFADEAVIKVRSGKGGNGCVSFRREKYIPNGGPNGGDGGRGGDVIFQVRRNLRTLAHLRFHPVFKAQNGGDGMSWNKYGKDGEDIVIQVPPGTAVRDNETGELIHDFTEASGEESFKFLTGGNGGWGNVHFKSSTNQAPRIANKGEPGEERELRIELSIMADLGLVGFPNAGKSSLLEYFTNARPKIAPYPFTTKVPNLGVLRVDENSDIIIADIPGIIEGASDGAGLGIRFLKHISRTVGLIFMIDCGEEGCVDAYEKLLKELSEFGAGLMEKQRIVLCNKIDLEGAKENAALVAERIKSVDPGVEVIPVSVAARTNMDAARTALIKLAAREDVLEDREENAFAPTSAKKSSFMAERSVDDSMEIQFPGSEQ</sequence>
<dbReference type="FunFam" id="2.70.210.12:FF:000001">
    <property type="entry name" value="GTPase Obg"/>
    <property type="match status" value="1"/>
</dbReference>
<dbReference type="Pfam" id="PF01926">
    <property type="entry name" value="MMR_HSR1"/>
    <property type="match status" value="1"/>
</dbReference>
<comment type="subunit">
    <text evidence="8">Monomer.</text>
</comment>
<dbReference type="HAMAP" id="MF_01454">
    <property type="entry name" value="GTPase_Obg"/>
    <property type="match status" value="1"/>
</dbReference>
<evidence type="ECO:0000313" key="12">
    <source>
        <dbReference type="EMBL" id="QQA02219.1"/>
    </source>
</evidence>
<feature type="binding site" evidence="8">
    <location>
        <position position="176"/>
    </location>
    <ligand>
        <name>Mg(2+)</name>
        <dbReference type="ChEBI" id="CHEBI:18420"/>
    </ligand>
</feature>
<dbReference type="InterPro" id="IPR006169">
    <property type="entry name" value="GTP1_OBG_dom"/>
</dbReference>
<evidence type="ECO:0000313" key="13">
    <source>
        <dbReference type="Proteomes" id="UP000595224"/>
    </source>
</evidence>
<dbReference type="PROSITE" id="PS00905">
    <property type="entry name" value="GTP1_OBG"/>
    <property type="match status" value="1"/>
</dbReference>
<feature type="binding site" evidence="8">
    <location>
        <begin position="216"/>
        <end position="219"/>
    </location>
    <ligand>
        <name>GTP</name>
        <dbReference type="ChEBI" id="CHEBI:37565"/>
    </ligand>
</feature>
<keyword evidence="2 8" id="KW-0963">Cytoplasm</keyword>
<dbReference type="CDD" id="cd01898">
    <property type="entry name" value="Obg"/>
    <property type="match status" value="1"/>
</dbReference>
<evidence type="ECO:0000256" key="3">
    <source>
        <dbReference type="ARBA" id="ARBA00022723"/>
    </source>
</evidence>
<dbReference type="InterPro" id="IPR006073">
    <property type="entry name" value="GTP-bd"/>
</dbReference>
<gene>
    <name evidence="12" type="primary">obgE</name>
    <name evidence="8" type="synonym">obg</name>
    <name evidence="12" type="ORF">IWA51_04490</name>
</gene>
<evidence type="ECO:0000256" key="2">
    <source>
        <dbReference type="ARBA" id="ARBA00022490"/>
    </source>
</evidence>
<dbReference type="RefSeq" id="WP_177527305.1">
    <property type="nucleotide sequence ID" value="NZ_CP064936.1"/>
</dbReference>
<evidence type="ECO:0000256" key="4">
    <source>
        <dbReference type="ARBA" id="ARBA00022741"/>
    </source>
</evidence>
<dbReference type="GO" id="GO:0043022">
    <property type="term" value="F:ribosome binding"/>
    <property type="evidence" value="ECO:0007669"/>
    <property type="project" value="UniProtKB-ARBA"/>
</dbReference>
<comment type="subcellular location">
    <subcellularLocation>
        <location evidence="8">Cytoplasm</location>
    </subcellularLocation>
</comment>
<dbReference type="EMBL" id="CP064936">
    <property type="protein sequence ID" value="QQA02219.1"/>
    <property type="molecule type" value="Genomic_DNA"/>
</dbReference>
<dbReference type="SUPFAM" id="SSF52540">
    <property type="entry name" value="P-loop containing nucleoside triphosphate hydrolases"/>
    <property type="match status" value="1"/>
</dbReference>
<evidence type="ECO:0000259" key="10">
    <source>
        <dbReference type="PROSITE" id="PS51710"/>
    </source>
</evidence>
<evidence type="ECO:0000259" key="11">
    <source>
        <dbReference type="PROSITE" id="PS51883"/>
    </source>
</evidence>